<dbReference type="STRING" id="463014.BAU07_05450"/>
<dbReference type="EMBL" id="CP016172">
    <property type="protein sequence ID" value="ANN76639.1"/>
    <property type="molecule type" value="Genomic_DNA"/>
</dbReference>
<feature type="region of interest" description="Disordered" evidence="1">
    <location>
        <begin position="1"/>
        <end position="28"/>
    </location>
</feature>
<dbReference type="PANTHER" id="PTHR43737:SF1">
    <property type="entry name" value="DUF1501 DOMAIN-CONTAINING PROTEIN"/>
    <property type="match status" value="1"/>
</dbReference>
<dbReference type="InterPro" id="IPR014917">
    <property type="entry name" value="DUF1800"/>
</dbReference>
<organism evidence="2 3">
    <name type="scientific">Bordetella flabilis</name>
    <dbReference type="NCBI Taxonomy" id="463014"/>
    <lineage>
        <taxon>Bacteria</taxon>
        <taxon>Pseudomonadati</taxon>
        <taxon>Pseudomonadota</taxon>
        <taxon>Betaproteobacteria</taxon>
        <taxon>Burkholderiales</taxon>
        <taxon>Alcaligenaceae</taxon>
        <taxon>Bordetella</taxon>
    </lineage>
</organism>
<keyword evidence="3" id="KW-1185">Reference proteome</keyword>
<dbReference type="Proteomes" id="UP000091926">
    <property type="component" value="Chromosome"/>
</dbReference>
<feature type="compositionally biased region" description="Pro residues" evidence="1">
    <location>
        <begin position="15"/>
        <end position="27"/>
    </location>
</feature>
<dbReference type="KEGG" id="bfz:BAU07_05450"/>
<gene>
    <name evidence="2" type="ORF">BAU07_05450</name>
</gene>
<dbReference type="PANTHER" id="PTHR43737">
    <property type="entry name" value="BLL7424 PROTEIN"/>
    <property type="match status" value="1"/>
</dbReference>
<dbReference type="AlphaFoldDB" id="A0A193GBI6"/>
<sequence length="527" mass="57495">MTPMPKTASPALPSESPPPGYDYPRPTPGQASRFLAQATFGPTPREIERVTGMGYAAWLDEQLSMPPSQTHFDWLLSVGANNEANKGNGINAPLESTLWRKFISAPDQVRVRTAFALSEIFVVGVSAVTASWPLFGAASFMDILAQHALGNYRQLLEAVTLNLSMGCMLTYRGNRKEDPRTGREPDENYAREVMQLFTIGLYELNPDGTLKLKQGKPIETYTNDDVRGLAKVFTGWDLNGSENDVEFQRRPMALNPSNHSMSEKRFLGAVIPPGTGGVASLGKALDVLCAHPNVGPFIGTQLIQRLVTSNPSPAYVKRVAAAFADDGRGVRGNLRAVVRAVLLDPEARFPDLDSPTWGKVREPILRFAAWARAFQATSTNGKWAMPDTTDNTVRLAQSPMRSASVFNFFRPRYTPAGSAIAARGLVAPELQITDETSVAGYLNFVAIYVDRGWEDLQTSYAAEVAIAQDTSRLVDRIVLLLAGDAFSRDTAAAIAQAVRTIPAERPRDRVRAAITLVAAAPEYLVQR</sequence>
<accession>A0A193GBI6</accession>
<evidence type="ECO:0000313" key="2">
    <source>
        <dbReference type="EMBL" id="ANN76639.1"/>
    </source>
</evidence>
<evidence type="ECO:0000313" key="3">
    <source>
        <dbReference type="Proteomes" id="UP000091926"/>
    </source>
</evidence>
<reference evidence="2 3" key="1">
    <citation type="submission" date="2016-06" db="EMBL/GenBank/DDBJ databases">
        <title>Complete genome sequences of Bordetella bronchialis and Bordetella flabilis.</title>
        <authorList>
            <person name="LiPuma J.J."/>
            <person name="Spilker T."/>
        </authorList>
    </citation>
    <scope>NUCLEOTIDE SEQUENCE [LARGE SCALE GENOMIC DNA]</scope>
    <source>
        <strain evidence="2 3">AU10664</strain>
    </source>
</reference>
<evidence type="ECO:0000256" key="1">
    <source>
        <dbReference type="SAM" id="MobiDB-lite"/>
    </source>
</evidence>
<dbReference type="Pfam" id="PF08811">
    <property type="entry name" value="DUF1800"/>
    <property type="match status" value="1"/>
</dbReference>
<proteinExistence type="predicted"/>
<name>A0A193GBI6_9BORD</name>
<evidence type="ECO:0008006" key="4">
    <source>
        <dbReference type="Google" id="ProtNLM"/>
    </source>
</evidence>
<protein>
    <recommendedName>
        <fullName evidence="4">DUF1800 domain-containing protein</fullName>
    </recommendedName>
</protein>